<name>A0ACB6R817_9PLEO</name>
<dbReference type="EMBL" id="MU003497">
    <property type="protein sequence ID" value="KAF2474938.1"/>
    <property type="molecule type" value="Genomic_DNA"/>
</dbReference>
<evidence type="ECO:0000313" key="2">
    <source>
        <dbReference type="Proteomes" id="UP000799755"/>
    </source>
</evidence>
<keyword evidence="2" id="KW-1185">Reference proteome</keyword>
<evidence type="ECO:0000313" key="1">
    <source>
        <dbReference type="EMBL" id="KAF2474938.1"/>
    </source>
</evidence>
<proteinExistence type="predicted"/>
<gene>
    <name evidence="1" type="ORF">BDR25DRAFT_351419</name>
</gene>
<protein>
    <submittedName>
        <fullName evidence="1">Uncharacterized protein</fullName>
    </submittedName>
</protein>
<accession>A0ACB6R817</accession>
<comment type="caution">
    <text evidence="1">The sequence shown here is derived from an EMBL/GenBank/DDBJ whole genome shotgun (WGS) entry which is preliminary data.</text>
</comment>
<reference evidence="1" key="1">
    <citation type="journal article" date="2020" name="Stud. Mycol.">
        <title>101 Dothideomycetes genomes: a test case for predicting lifestyles and emergence of pathogens.</title>
        <authorList>
            <person name="Haridas S."/>
            <person name="Albert R."/>
            <person name="Binder M."/>
            <person name="Bloem J."/>
            <person name="Labutti K."/>
            <person name="Salamov A."/>
            <person name="Andreopoulos B."/>
            <person name="Baker S."/>
            <person name="Barry K."/>
            <person name="Bills G."/>
            <person name="Bluhm B."/>
            <person name="Cannon C."/>
            <person name="Castanera R."/>
            <person name="Culley D."/>
            <person name="Daum C."/>
            <person name="Ezra D."/>
            <person name="Gonzalez J."/>
            <person name="Henrissat B."/>
            <person name="Kuo A."/>
            <person name="Liang C."/>
            <person name="Lipzen A."/>
            <person name="Lutzoni F."/>
            <person name="Magnuson J."/>
            <person name="Mondo S."/>
            <person name="Nolan M."/>
            <person name="Ohm R."/>
            <person name="Pangilinan J."/>
            <person name="Park H.-J."/>
            <person name="Ramirez L."/>
            <person name="Alfaro M."/>
            <person name="Sun H."/>
            <person name="Tritt A."/>
            <person name="Yoshinaga Y."/>
            <person name="Zwiers L.-H."/>
            <person name="Turgeon B."/>
            <person name="Goodwin S."/>
            <person name="Spatafora J."/>
            <person name="Crous P."/>
            <person name="Grigoriev I."/>
        </authorList>
    </citation>
    <scope>NUCLEOTIDE SEQUENCE</scope>
    <source>
        <strain evidence="1">ATCC 200398</strain>
    </source>
</reference>
<dbReference type="Proteomes" id="UP000799755">
    <property type="component" value="Unassembled WGS sequence"/>
</dbReference>
<organism evidence="1 2">
    <name type="scientific">Lindgomyces ingoldianus</name>
    <dbReference type="NCBI Taxonomy" id="673940"/>
    <lineage>
        <taxon>Eukaryota</taxon>
        <taxon>Fungi</taxon>
        <taxon>Dikarya</taxon>
        <taxon>Ascomycota</taxon>
        <taxon>Pezizomycotina</taxon>
        <taxon>Dothideomycetes</taxon>
        <taxon>Pleosporomycetidae</taxon>
        <taxon>Pleosporales</taxon>
        <taxon>Lindgomycetaceae</taxon>
        <taxon>Lindgomyces</taxon>
    </lineage>
</organism>
<sequence>MAKQRLQIGFSGAWKGFRRVTPRKAQAGHADPIAMKYCYGKIPMSKLRVKRFASGDWDWPDPETTTLDQKSPFTHKVSSSHFNEYKTFVSLHFRGLASPLTQKLYTQPVINGVSSISFHSKDWERNIPLPTNHPTALTPSNSPQPPKALKISKSGSPIPGLQGSPFEATHVAQQSTEIGWFQLKGEERGSSVRQFSVKAGFANQDTFEPTPELETTTLDDLTAASRFGKQSPGTIPSHVIEIPCATVPPVVAHASVFNASPLPKGKLSASIAAGQGIGADWGCWAGEWPMRGSKFAIRDGKLGEIGIFTCRSISKPTPITLTHLNNSDINSPHLITINNYVSTHGVSAIVTEHPATQNNPSTSPGLGLSGGDGMQGKDCIGGDAGEVVSKNDKWIRTVSATAAVAVLWILMFQEFLSEDIGIQLDSRIEYPYNKLMRPLLDLFLMIWKAPAEAVKEERCGCTQVRPVVQHGILKSLRKVLAKSFRSRKNVGCVEIFQLCNVKIEGTKNITRPKINFIHENTMPYLNKCCLKGVQ</sequence>